<dbReference type="SUPFAM" id="SSF52540">
    <property type="entry name" value="P-loop containing nucleoside triphosphate hydrolases"/>
    <property type="match status" value="1"/>
</dbReference>
<evidence type="ECO:0000256" key="2">
    <source>
        <dbReference type="ARBA" id="ARBA00022679"/>
    </source>
</evidence>
<dbReference type="PANTHER" id="PTHR11783">
    <property type="entry name" value="SULFOTRANSFERASE SULT"/>
    <property type="match status" value="1"/>
</dbReference>
<reference evidence="4 5" key="1">
    <citation type="submission" date="2024-05" db="EMBL/GenBank/DDBJ databases">
        <title>Sphingomonas sp. HF-S3 16S ribosomal RNA gene Genome sequencing and assembly.</title>
        <authorList>
            <person name="Lee H."/>
        </authorList>
    </citation>
    <scope>NUCLEOTIDE SEQUENCE [LARGE SCALE GENOMIC DNA]</scope>
    <source>
        <strain evidence="4 5">HF-S3</strain>
    </source>
</reference>
<dbReference type="InterPro" id="IPR027417">
    <property type="entry name" value="P-loop_NTPase"/>
</dbReference>
<evidence type="ECO:0000259" key="3">
    <source>
        <dbReference type="Pfam" id="PF00685"/>
    </source>
</evidence>
<comment type="caution">
    <text evidence="4">The sequence shown here is derived from an EMBL/GenBank/DDBJ whole genome shotgun (WGS) entry which is preliminary data.</text>
</comment>
<evidence type="ECO:0000313" key="5">
    <source>
        <dbReference type="Proteomes" id="UP001427805"/>
    </source>
</evidence>
<proteinExistence type="inferred from homology"/>
<gene>
    <name evidence="4" type="ORF">TPR58_06020</name>
</gene>
<evidence type="ECO:0000256" key="1">
    <source>
        <dbReference type="ARBA" id="ARBA00005771"/>
    </source>
</evidence>
<protein>
    <submittedName>
        <fullName evidence="4">Sulfotransferase domain-containing protein</fullName>
    </submittedName>
</protein>
<dbReference type="Proteomes" id="UP001427805">
    <property type="component" value="Unassembled WGS sequence"/>
</dbReference>
<organism evidence="4 5">
    <name type="scientific">Sphingomonas rustica</name>
    <dbReference type="NCBI Taxonomy" id="3103142"/>
    <lineage>
        <taxon>Bacteria</taxon>
        <taxon>Pseudomonadati</taxon>
        <taxon>Pseudomonadota</taxon>
        <taxon>Alphaproteobacteria</taxon>
        <taxon>Sphingomonadales</taxon>
        <taxon>Sphingomonadaceae</taxon>
        <taxon>Sphingomonas</taxon>
    </lineage>
</organism>
<evidence type="ECO:0000313" key="4">
    <source>
        <dbReference type="EMBL" id="MEN3746714.1"/>
    </source>
</evidence>
<keyword evidence="5" id="KW-1185">Reference proteome</keyword>
<dbReference type="EMBL" id="JBDIZK010000003">
    <property type="protein sequence ID" value="MEN3746714.1"/>
    <property type="molecule type" value="Genomic_DNA"/>
</dbReference>
<keyword evidence="2" id="KW-0808">Transferase</keyword>
<dbReference type="Gene3D" id="3.40.50.300">
    <property type="entry name" value="P-loop containing nucleotide triphosphate hydrolases"/>
    <property type="match status" value="1"/>
</dbReference>
<feature type="domain" description="Sulfotransferase" evidence="3">
    <location>
        <begin position="6"/>
        <end position="273"/>
    </location>
</feature>
<dbReference type="Pfam" id="PF00685">
    <property type="entry name" value="Sulfotransfer_1"/>
    <property type="match status" value="1"/>
</dbReference>
<sequence>MTGIYWLASYPKSGNTWLRLLLQSYLAGGAAVDINAIVLGSHRTHERGQFDEAIGIAAADLTEAEILAWRPAAIRTWMATQPEPVYLKTHELRSPLIGRESLFPADLSLGAIYLVRDPRDVALSLARHLNMSIDEAIAVMGTPDHRMARSRQGLRPCLFDHWGSWSQNVEDWCAPQPFAAHLVRYESLRADPASALAGIVTALALPHDPQAVQRAVAATSIETLRAQEAERGFTEWRDGRGFFGEGRVAAWRDRLTAGQIARIETDHGAAMRRLGYRAVTA</sequence>
<dbReference type="RefSeq" id="WP_346245717.1">
    <property type="nucleotide sequence ID" value="NZ_JBDIZK010000003.1"/>
</dbReference>
<name>A0ABV0B558_9SPHN</name>
<accession>A0ABV0B558</accession>
<comment type="similarity">
    <text evidence="1">Belongs to the sulfotransferase 1 family.</text>
</comment>
<dbReference type="InterPro" id="IPR000863">
    <property type="entry name" value="Sulfotransferase_dom"/>
</dbReference>